<evidence type="ECO:0000256" key="1">
    <source>
        <dbReference type="SAM" id="MobiDB-lite"/>
    </source>
</evidence>
<dbReference type="Proteomes" id="UP000235598">
    <property type="component" value="Unassembled WGS sequence"/>
</dbReference>
<gene>
    <name evidence="2" type="ORF">CJ199_13735</name>
</gene>
<accession>A0A2N6VJ79</accession>
<organism evidence="2 3">
    <name type="scientific">Brevibacterium paucivorans</name>
    <dbReference type="NCBI Taxonomy" id="170994"/>
    <lineage>
        <taxon>Bacteria</taxon>
        <taxon>Bacillati</taxon>
        <taxon>Actinomycetota</taxon>
        <taxon>Actinomycetes</taxon>
        <taxon>Micrococcales</taxon>
        <taxon>Brevibacteriaceae</taxon>
        <taxon>Brevibacterium</taxon>
    </lineage>
</organism>
<feature type="non-terminal residue" evidence="2">
    <location>
        <position position="1"/>
    </location>
</feature>
<reference evidence="2 3" key="1">
    <citation type="submission" date="2017-09" db="EMBL/GenBank/DDBJ databases">
        <title>Bacterial strain isolated from the female urinary microbiota.</title>
        <authorList>
            <person name="Thomas-White K."/>
            <person name="Kumar N."/>
            <person name="Forster S."/>
            <person name="Putonti C."/>
            <person name="Lawley T."/>
            <person name="Wolfe A.J."/>
        </authorList>
    </citation>
    <scope>NUCLEOTIDE SEQUENCE [LARGE SCALE GENOMIC DNA]</scope>
    <source>
        <strain evidence="2 3">UMB1301</strain>
    </source>
</reference>
<feature type="non-terminal residue" evidence="2">
    <location>
        <position position="27"/>
    </location>
</feature>
<dbReference type="EMBL" id="PNHK01000320">
    <property type="protein sequence ID" value="PMD04154.1"/>
    <property type="molecule type" value="Genomic_DNA"/>
</dbReference>
<evidence type="ECO:0000313" key="2">
    <source>
        <dbReference type="EMBL" id="PMD04154.1"/>
    </source>
</evidence>
<sequence>CSNTETGGVAEQAGSQQGYVSGSGVVT</sequence>
<dbReference type="GO" id="GO:0016853">
    <property type="term" value="F:isomerase activity"/>
    <property type="evidence" value="ECO:0007669"/>
    <property type="project" value="UniProtKB-KW"/>
</dbReference>
<name>A0A2N6VJ79_9MICO</name>
<proteinExistence type="predicted"/>
<protein>
    <submittedName>
        <fullName evidence="2">Thiol-disulfide isomerase</fullName>
    </submittedName>
</protein>
<dbReference type="AlphaFoldDB" id="A0A2N6VJ79"/>
<keyword evidence="2" id="KW-0413">Isomerase</keyword>
<feature type="region of interest" description="Disordered" evidence="1">
    <location>
        <begin position="1"/>
        <end position="27"/>
    </location>
</feature>
<comment type="caution">
    <text evidence="2">The sequence shown here is derived from an EMBL/GenBank/DDBJ whole genome shotgun (WGS) entry which is preliminary data.</text>
</comment>
<feature type="compositionally biased region" description="Low complexity" evidence="1">
    <location>
        <begin position="12"/>
        <end position="27"/>
    </location>
</feature>
<evidence type="ECO:0000313" key="3">
    <source>
        <dbReference type="Proteomes" id="UP000235598"/>
    </source>
</evidence>